<dbReference type="SUPFAM" id="SSF56399">
    <property type="entry name" value="ADP-ribosylation"/>
    <property type="match status" value="1"/>
</dbReference>
<dbReference type="PANTHER" id="PTHR12684">
    <property type="entry name" value="PUTATIVE PHOSPHOTRANSFERASE"/>
    <property type="match status" value="1"/>
</dbReference>
<proteinExistence type="inferred from homology"/>
<comment type="function">
    <text evidence="4 5">Removes the 2'-phosphate from RNA via an intermediate in which the phosphate is ADP-ribosylated by NAD followed by a presumed transesterification to release the RNA and generate ADP-ribose 1''-2''-cyclic phosphate (APPR&gt;P). May function as an ADP-ribosylase.</text>
</comment>
<dbReference type="InterPro" id="IPR042081">
    <property type="entry name" value="RNA_2'-PTrans_C"/>
</dbReference>
<evidence type="ECO:0000256" key="1">
    <source>
        <dbReference type="ARBA" id="ARBA00009836"/>
    </source>
</evidence>
<dbReference type="RefSeq" id="WP_206868222.1">
    <property type="nucleotide sequence ID" value="NZ_BMBA01000001.1"/>
</dbReference>
<dbReference type="NCBIfam" id="NF002014">
    <property type="entry name" value="PRK00819.1-4"/>
    <property type="match status" value="1"/>
</dbReference>
<dbReference type="EC" id="2.7.1.-" evidence="5"/>
<dbReference type="PANTHER" id="PTHR12684:SF2">
    <property type="entry name" value="TRNA 2'-PHOSPHOTRANSFERASE 1"/>
    <property type="match status" value="1"/>
</dbReference>
<accession>A0ABQ1E670</accession>
<organism evidence="6 7">
    <name type="scientific">Clostridium zeae</name>
    <dbReference type="NCBI Taxonomy" id="2759022"/>
    <lineage>
        <taxon>Bacteria</taxon>
        <taxon>Bacillati</taxon>
        <taxon>Bacillota</taxon>
        <taxon>Clostridia</taxon>
        <taxon>Eubacteriales</taxon>
        <taxon>Clostridiaceae</taxon>
        <taxon>Clostridium</taxon>
    </lineage>
</organism>
<evidence type="ECO:0000256" key="5">
    <source>
        <dbReference type="HAMAP-Rule" id="MF_00299"/>
    </source>
</evidence>
<dbReference type="HAMAP" id="MF_00299">
    <property type="entry name" value="KptA"/>
    <property type="match status" value="1"/>
</dbReference>
<keyword evidence="7" id="KW-1185">Reference proteome</keyword>
<dbReference type="InterPro" id="IPR042080">
    <property type="entry name" value="RNA_2'-PTrans_N"/>
</dbReference>
<evidence type="ECO:0000256" key="4">
    <source>
        <dbReference type="ARBA" id="ARBA00025212"/>
    </source>
</evidence>
<dbReference type="Proteomes" id="UP000663802">
    <property type="component" value="Unassembled WGS sequence"/>
</dbReference>
<reference evidence="6 7" key="1">
    <citation type="journal article" date="2021" name="Int. J. Syst. Evol. Microbiol.">
        <title>Clostridium zeae sp. nov., isolated from corn silage.</title>
        <authorList>
            <person name="Kobayashi H."/>
            <person name="Tanizawa Y."/>
            <person name="Yagura M."/>
            <person name="Sakamoto M."/>
            <person name="Ohkuma M."/>
            <person name="Tohno M."/>
        </authorList>
    </citation>
    <scope>NUCLEOTIDE SEQUENCE [LARGE SCALE GENOMIC DNA]</scope>
    <source>
        <strain evidence="6 7">CSC2</strain>
    </source>
</reference>
<evidence type="ECO:0000256" key="3">
    <source>
        <dbReference type="ARBA" id="ARBA00023027"/>
    </source>
</evidence>
<dbReference type="InterPro" id="IPR022928">
    <property type="entry name" value="RNA_2'-PTrans_KptA"/>
</dbReference>
<comment type="caution">
    <text evidence="6">The sequence shown here is derived from an EMBL/GenBank/DDBJ whole genome shotgun (WGS) entry which is preliminary data.</text>
</comment>
<sequence length="190" mass="21912">MKENREDIELGKFISLILRHSPDTIGITLDAHGWAKIEDLIKGINNAGKRINFETLERIVKENNKQRYSFSDDRTKVRANQGHSIDVDVELAESIPPKHLYHGTSRRFIDSIMDLGIQKQSRQYVHLSMDFDTARSVGERHGKVIVLKINSITMFNNGHKFYLSKNGVWLTDSVPVEYISLQNKDYLELE</sequence>
<dbReference type="InterPro" id="IPR002745">
    <property type="entry name" value="Ptrans_KptA/Tpt1"/>
</dbReference>
<dbReference type="Gene3D" id="1.10.10.970">
    <property type="entry name" value="RNA 2'-phosphotransferase, Tpt1/KptA family, N-terminal domain"/>
    <property type="match status" value="1"/>
</dbReference>
<dbReference type="EMBL" id="BMBA01000001">
    <property type="protein sequence ID" value="GFZ30233.1"/>
    <property type="molecule type" value="Genomic_DNA"/>
</dbReference>
<evidence type="ECO:0000313" key="7">
    <source>
        <dbReference type="Proteomes" id="UP000663802"/>
    </source>
</evidence>
<protein>
    <recommendedName>
        <fullName evidence="5">Probable RNA 2'-phosphotransferase</fullName>
        <ecNumber evidence="5">2.7.1.-</ecNumber>
    </recommendedName>
</protein>
<gene>
    <name evidence="5 6" type="primary">kptA</name>
    <name evidence="6" type="ORF">CSC2_07590</name>
</gene>
<evidence type="ECO:0000313" key="6">
    <source>
        <dbReference type="EMBL" id="GFZ30233.1"/>
    </source>
</evidence>
<comment type="similarity">
    <text evidence="1 5">Belongs to the KptA/TPT1 family.</text>
</comment>
<name>A0ABQ1E670_9CLOT</name>
<evidence type="ECO:0000256" key="2">
    <source>
        <dbReference type="ARBA" id="ARBA00022679"/>
    </source>
</evidence>
<keyword evidence="3 5" id="KW-0520">NAD</keyword>
<keyword evidence="2 5" id="KW-0808">Transferase</keyword>
<dbReference type="Pfam" id="PF01885">
    <property type="entry name" value="PTS_2-RNA"/>
    <property type="match status" value="1"/>
</dbReference>
<dbReference type="Gene3D" id="3.20.170.30">
    <property type="match status" value="1"/>
</dbReference>